<proteinExistence type="predicted"/>
<evidence type="ECO:0000313" key="2">
    <source>
        <dbReference type="EnsemblMetazoa" id="ASIC001886-PA"/>
    </source>
</evidence>
<dbReference type="EnsemblMetazoa" id="ASIC001886-RA">
    <property type="protein sequence ID" value="ASIC001886-PA"/>
    <property type="gene ID" value="ASIC001886"/>
</dbReference>
<organism evidence="1">
    <name type="scientific">Anopheles sinensis</name>
    <name type="common">Mosquito</name>
    <dbReference type="NCBI Taxonomy" id="74873"/>
    <lineage>
        <taxon>Eukaryota</taxon>
        <taxon>Metazoa</taxon>
        <taxon>Ecdysozoa</taxon>
        <taxon>Arthropoda</taxon>
        <taxon>Hexapoda</taxon>
        <taxon>Insecta</taxon>
        <taxon>Pterygota</taxon>
        <taxon>Neoptera</taxon>
        <taxon>Endopterygota</taxon>
        <taxon>Diptera</taxon>
        <taxon>Nematocera</taxon>
        <taxon>Culicoidea</taxon>
        <taxon>Culicidae</taxon>
        <taxon>Anophelinae</taxon>
        <taxon>Anopheles</taxon>
    </lineage>
</organism>
<sequence length="80" mass="8998">MPPSFHWFPAIGNAPETWTRNHIECCPPTRSTIQFPIVKSSSSKLLHICKTGPHIRVPQLNHKLPAELGHGDGSMGWDFR</sequence>
<dbReference type="EMBL" id="KE524467">
    <property type="protein sequence ID" value="KFB35370.1"/>
    <property type="molecule type" value="Genomic_DNA"/>
</dbReference>
<dbReference type="Proteomes" id="UP000030765">
    <property type="component" value="Unassembled WGS sequence"/>
</dbReference>
<dbReference type="VEuPathDB" id="VectorBase:ASIC001886"/>
<dbReference type="AlphaFoldDB" id="A0A084VBM6"/>
<reference evidence="1 3" key="1">
    <citation type="journal article" date="2014" name="BMC Genomics">
        <title>Genome sequence of Anopheles sinensis provides insight into genetics basis of mosquito competence for malaria parasites.</title>
        <authorList>
            <person name="Zhou D."/>
            <person name="Zhang D."/>
            <person name="Ding G."/>
            <person name="Shi L."/>
            <person name="Hou Q."/>
            <person name="Ye Y."/>
            <person name="Xu Y."/>
            <person name="Zhou H."/>
            <person name="Xiong C."/>
            <person name="Li S."/>
            <person name="Yu J."/>
            <person name="Hong S."/>
            <person name="Yu X."/>
            <person name="Zou P."/>
            <person name="Chen C."/>
            <person name="Chang X."/>
            <person name="Wang W."/>
            <person name="Lv Y."/>
            <person name="Sun Y."/>
            <person name="Ma L."/>
            <person name="Shen B."/>
            <person name="Zhu C."/>
        </authorList>
    </citation>
    <scope>NUCLEOTIDE SEQUENCE [LARGE SCALE GENOMIC DNA]</scope>
</reference>
<reference evidence="2" key="2">
    <citation type="submission" date="2020-05" db="UniProtKB">
        <authorList>
            <consortium name="EnsemblMetazoa"/>
        </authorList>
    </citation>
    <scope>IDENTIFICATION</scope>
</reference>
<evidence type="ECO:0000313" key="1">
    <source>
        <dbReference type="EMBL" id="KFB35370.1"/>
    </source>
</evidence>
<evidence type="ECO:0000313" key="3">
    <source>
        <dbReference type="Proteomes" id="UP000030765"/>
    </source>
</evidence>
<accession>A0A084VBM6</accession>
<name>A0A084VBM6_ANOSI</name>
<gene>
    <name evidence="1" type="ORF">ZHAS_00001886</name>
</gene>
<keyword evidence="3" id="KW-1185">Reference proteome</keyword>
<protein>
    <submittedName>
        <fullName evidence="1 2">Uncharacterized protein</fullName>
    </submittedName>
</protein>
<dbReference type="EMBL" id="ATLV01008344">
    <property type="status" value="NOT_ANNOTATED_CDS"/>
    <property type="molecule type" value="Genomic_DNA"/>
</dbReference>